<feature type="region of interest" description="Disordered" evidence="1">
    <location>
        <begin position="1"/>
        <end position="21"/>
    </location>
</feature>
<evidence type="ECO:0000313" key="2">
    <source>
        <dbReference type="EMBL" id="ETJ35358.1"/>
    </source>
</evidence>
<comment type="caution">
    <text evidence="2">The sequence shown here is derived from an EMBL/GenBank/DDBJ whole genome shotgun (WGS) entry which is preliminary data.</text>
</comment>
<feature type="compositionally biased region" description="Basic and acidic residues" evidence="1">
    <location>
        <begin position="8"/>
        <end position="21"/>
    </location>
</feature>
<organism evidence="2">
    <name type="scientific">human gut metagenome</name>
    <dbReference type="NCBI Taxonomy" id="408170"/>
    <lineage>
        <taxon>unclassified sequences</taxon>
        <taxon>metagenomes</taxon>
        <taxon>organismal metagenomes</taxon>
    </lineage>
</organism>
<protein>
    <submittedName>
        <fullName evidence="2">Uncharacterized protein</fullName>
    </submittedName>
</protein>
<feature type="non-terminal residue" evidence="2">
    <location>
        <position position="1"/>
    </location>
</feature>
<gene>
    <name evidence="2" type="ORF">Q604_UNBC10251G0002</name>
</gene>
<sequence>FTGGLGRVGRDRRAEPGGKYY</sequence>
<reference evidence="2" key="1">
    <citation type="submission" date="2013-12" db="EMBL/GenBank/DDBJ databases">
        <title>A Varibaculum cambriense genome reconstructed from a premature infant gut community with otherwise low bacterial novelty that shifts toward anaerobic metabolism during the third week of life.</title>
        <authorList>
            <person name="Brown C.T."/>
            <person name="Sharon I."/>
            <person name="Thomas B.C."/>
            <person name="Castelle C.J."/>
            <person name="Morowitz M.J."/>
            <person name="Banfield J.F."/>
        </authorList>
    </citation>
    <scope>NUCLEOTIDE SEQUENCE</scope>
</reference>
<name>W1XYI3_9ZZZZ</name>
<evidence type="ECO:0000256" key="1">
    <source>
        <dbReference type="SAM" id="MobiDB-lite"/>
    </source>
</evidence>
<dbReference type="AlphaFoldDB" id="W1XYI3"/>
<accession>W1XYI3</accession>
<dbReference type="EMBL" id="AZMM01010251">
    <property type="protein sequence ID" value="ETJ35358.1"/>
    <property type="molecule type" value="Genomic_DNA"/>
</dbReference>
<proteinExistence type="predicted"/>